<protein>
    <submittedName>
        <fullName evidence="4">Sugar transferase</fullName>
    </submittedName>
</protein>
<dbReference type="PANTHER" id="PTHR30576">
    <property type="entry name" value="COLANIC BIOSYNTHESIS UDP-GLUCOSE LIPID CARRIER TRANSFERASE"/>
    <property type="match status" value="1"/>
</dbReference>
<comment type="similarity">
    <text evidence="1">Belongs to the bacterial sugar transferase family.</text>
</comment>
<dbReference type="EMBL" id="QSAT01000004">
    <property type="protein sequence ID" value="RGW76404.1"/>
    <property type="molecule type" value="Genomic_DNA"/>
</dbReference>
<comment type="caution">
    <text evidence="4">The sequence shown here is derived from an EMBL/GenBank/DDBJ whole genome shotgun (WGS) entry which is preliminary data.</text>
</comment>
<keyword evidence="2" id="KW-0812">Transmembrane</keyword>
<feature type="transmembrane region" description="Helical" evidence="2">
    <location>
        <begin position="39"/>
        <end position="61"/>
    </location>
</feature>
<keyword evidence="4" id="KW-0808">Transferase</keyword>
<keyword evidence="2" id="KW-1133">Transmembrane helix</keyword>
<sequence length="227" mass="26488">MLKNWNKLPEYMRTDEVRPYYDLLQRKKLSLFFKRVFDIVVSLIMIILCSPILLIISILIVKDSKGGVFYRQERVTQYGRVFRIFKFRTMVQNADQIGTQVTVSNDSRITKIGSKLRNCRLDELPQLFNIFLGDMTFVGTRPESVRYVKSYTNEMYATLLLPAGVTSEASIEYKDEADLLDKADDVDSVYINEVLPEKMKYNLNSIKEFSFFKEIATMFRTVFAVLD</sequence>
<dbReference type="InterPro" id="IPR003362">
    <property type="entry name" value="Bact_transf"/>
</dbReference>
<name>A0A413CY44_9FIRM</name>
<dbReference type="Pfam" id="PF02397">
    <property type="entry name" value="Bac_transf"/>
    <property type="match status" value="1"/>
</dbReference>
<evidence type="ECO:0000313" key="4">
    <source>
        <dbReference type="EMBL" id="RGW76404.1"/>
    </source>
</evidence>
<dbReference type="GO" id="GO:0016780">
    <property type="term" value="F:phosphotransferase activity, for other substituted phosphate groups"/>
    <property type="evidence" value="ECO:0007669"/>
    <property type="project" value="TreeGrafter"/>
</dbReference>
<evidence type="ECO:0000256" key="1">
    <source>
        <dbReference type="ARBA" id="ARBA00006464"/>
    </source>
</evidence>
<accession>A0A413CY44</accession>
<proteinExistence type="inferred from homology"/>
<dbReference type="AlphaFoldDB" id="A0A413CY44"/>
<organism evidence="4 5">
    <name type="scientific">Holdemanella biformis</name>
    <dbReference type="NCBI Taxonomy" id="1735"/>
    <lineage>
        <taxon>Bacteria</taxon>
        <taxon>Bacillati</taxon>
        <taxon>Bacillota</taxon>
        <taxon>Erysipelotrichia</taxon>
        <taxon>Erysipelotrichales</taxon>
        <taxon>Erysipelotrichaceae</taxon>
        <taxon>Holdemanella</taxon>
    </lineage>
</organism>
<dbReference type="PANTHER" id="PTHR30576:SF0">
    <property type="entry name" value="UNDECAPRENYL-PHOSPHATE N-ACETYLGALACTOSAMINYL 1-PHOSPHATE TRANSFERASE-RELATED"/>
    <property type="match status" value="1"/>
</dbReference>
<feature type="domain" description="Bacterial sugar transferase" evidence="3">
    <location>
        <begin position="34"/>
        <end position="226"/>
    </location>
</feature>
<keyword evidence="2" id="KW-0472">Membrane</keyword>
<reference evidence="4 5" key="1">
    <citation type="submission" date="2018-08" db="EMBL/GenBank/DDBJ databases">
        <title>A genome reference for cultivated species of the human gut microbiota.</title>
        <authorList>
            <person name="Zou Y."/>
            <person name="Xue W."/>
            <person name="Luo G."/>
        </authorList>
    </citation>
    <scope>NUCLEOTIDE SEQUENCE [LARGE SCALE GENOMIC DNA]</scope>
    <source>
        <strain evidence="4 5">AF10-31</strain>
    </source>
</reference>
<evidence type="ECO:0000313" key="5">
    <source>
        <dbReference type="Proteomes" id="UP000284651"/>
    </source>
</evidence>
<evidence type="ECO:0000259" key="3">
    <source>
        <dbReference type="Pfam" id="PF02397"/>
    </source>
</evidence>
<evidence type="ECO:0000256" key="2">
    <source>
        <dbReference type="SAM" id="Phobius"/>
    </source>
</evidence>
<dbReference type="Proteomes" id="UP000284651">
    <property type="component" value="Unassembled WGS sequence"/>
</dbReference>
<gene>
    <name evidence="4" type="ORF">DWV56_02325</name>
</gene>
<dbReference type="RefSeq" id="WP_118356760.1">
    <property type="nucleotide sequence ID" value="NZ_QSAT01000004.1"/>
</dbReference>